<evidence type="ECO:0000313" key="1">
    <source>
        <dbReference type="EMBL" id="CAE8638818.1"/>
    </source>
</evidence>
<name>A0A813HL18_POLGL</name>
<gene>
    <name evidence="1" type="ORF">PGLA1383_LOCUS53934</name>
</gene>
<keyword evidence="2" id="KW-1185">Reference proteome</keyword>
<protein>
    <submittedName>
        <fullName evidence="1">Uncharacterized protein</fullName>
    </submittedName>
</protein>
<evidence type="ECO:0000313" key="2">
    <source>
        <dbReference type="Proteomes" id="UP000654075"/>
    </source>
</evidence>
<dbReference type="AlphaFoldDB" id="A0A813HL18"/>
<proteinExistence type="predicted"/>
<dbReference type="EMBL" id="CAJNNV010032075">
    <property type="protein sequence ID" value="CAE8638818.1"/>
    <property type="molecule type" value="Genomic_DNA"/>
</dbReference>
<dbReference type="OrthoDB" id="416688at2759"/>
<organism evidence="1 2">
    <name type="scientific">Polarella glacialis</name>
    <name type="common">Dinoflagellate</name>
    <dbReference type="NCBI Taxonomy" id="89957"/>
    <lineage>
        <taxon>Eukaryota</taxon>
        <taxon>Sar</taxon>
        <taxon>Alveolata</taxon>
        <taxon>Dinophyceae</taxon>
        <taxon>Suessiales</taxon>
        <taxon>Suessiaceae</taxon>
        <taxon>Polarella</taxon>
    </lineage>
</organism>
<reference evidence="1" key="1">
    <citation type="submission" date="2021-02" db="EMBL/GenBank/DDBJ databases">
        <authorList>
            <person name="Dougan E. K."/>
            <person name="Rhodes N."/>
            <person name="Thang M."/>
            <person name="Chan C."/>
        </authorList>
    </citation>
    <scope>NUCLEOTIDE SEQUENCE</scope>
</reference>
<comment type="caution">
    <text evidence="1">The sequence shown here is derived from an EMBL/GenBank/DDBJ whole genome shotgun (WGS) entry which is preliminary data.</text>
</comment>
<dbReference type="Proteomes" id="UP000654075">
    <property type="component" value="Unassembled WGS sequence"/>
</dbReference>
<accession>A0A813HL18</accession>
<sequence>MTEDTFHELCGYLQEIEENLGDDSENLYGSIKAFTSSESYDVFLDLMFTEVRRQQQASSAVDAPAAQEMEVAVPEGMGPGQLLAVDYLGMRYELTIPEGCTEGMTFRAAVGA</sequence>